<keyword evidence="6 9" id="KW-0472">Membrane</keyword>
<dbReference type="Pfam" id="PF03253">
    <property type="entry name" value="UT"/>
    <property type="match status" value="1"/>
</dbReference>
<evidence type="ECO:0000256" key="8">
    <source>
        <dbReference type="SAM" id="MobiDB-lite"/>
    </source>
</evidence>
<feature type="transmembrane region" description="Helical" evidence="9">
    <location>
        <begin position="220"/>
        <end position="241"/>
    </location>
</feature>
<comment type="similarity">
    <text evidence="2">Belongs to the urea transporter family.</text>
</comment>
<keyword evidence="11" id="KW-1185">Reference proteome</keyword>
<reference evidence="10 11" key="1">
    <citation type="submission" date="2024-08" db="EMBL/GenBank/DDBJ databases">
        <authorList>
            <person name="Cucini C."/>
            <person name="Frati F."/>
        </authorList>
    </citation>
    <scope>NUCLEOTIDE SEQUENCE [LARGE SCALE GENOMIC DNA]</scope>
</reference>
<dbReference type="PANTHER" id="PTHR10464:SF4">
    <property type="entry name" value="UREA TRANSPORTER"/>
    <property type="match status" value="1"/>
</dbReference>
<dbReference type="Proteomes" id="UP001642540">
    <property type="component" value="Unassembled WGS sequence"/>
</dbReference>
<dbReference type="EMBL" id="CAXLJM020000121">
    <property type="protein sequence ID" value="CAL8138038.1"/>
    <property type="molecule type" value="Genomic_DNA"/>
</dbReference>
<proteinExistence type="inferred from homology"/>
<evidence type="ECO:0000313" key="11">
    <source>
        <dbReference type="Proteomes" id="UP001642540"/>
    </source>
</evidence>
<accession>A0ABP1RX71</accession>
<sequence length="398" mass="43735">MVPVGMAPDQLGNGIGAQRDLFLYTGRETKSAPARQENYTGEDDDKSGTSSPAKRFRAKGCHWNWGKFVYFFVGHAPEFTNWTSYAGFSSRTKFYVLFFIEAFLRSIGDICFCSNPFSGLLMLVGMLISCPQVAFLASLTLTTGILTAVLFLKIPINDVRSGGVTFNNYLAGTVIALIADEEVLFKSPEIIVVSMVMGILTVIIWMGLNGLTASHLEFPLLNAPFHVMLLLYILSGIATLYKPADVFQIQGINESPQFLTNSSLENEQFNNTRSFNLLESETSPSQSYFEATTLPSSLNLRDEPHSPVIIKQQVNWERVLGGIFLAPSQVFGTGSLMTSLLVYIGIFIYSPILLMQSVTGAAIGTFLGESSLSPKNGTCFVLPNSFHSFIIILYSFLS</sequence>
<evidence type="ECO:0000256" key="5">
    <source>
        <dbReference type="ARBA" id="ARBA00022989"/>
    </source>
</evidence>
<feature type="transmembrane region" description="Helical" evidence="9">
    <location>
        <begin position="340"/>
        <end position="367"/>
    </location>
</feature>
<feature type="transmembrane region" description="Helical" evidence="9">
    <location>
        <begin position="159"/>
        <end position="178"/>
    </location>
</feature>
<keyword evidence="5 9" id="KW-1133">Transmembrane helix</keyword>
<comment type="catalytic activity">
    <reaction evidence="7">
        <text>urea(in) = urea(out)</text>
        <dbReference type="Rhea" id="RHEA:32799"/>
        <dbReference type="ChEBI" id="CHEBI:16199"/>
    </reaction>
</comment>
<gene>
    <name evidence="10" type="ORF">ODALV1_LOCUS27194</name>
</gene>
<comment type="caution">
    <text evidence="10">The sequence shown here is derived from an EMBL/GenBank/DDBJ whole genome shotgun (WGS) entry which is preliminary data.</text>
</comment>
<evidence type="ECO:0000256" key="1">
    <source>
        <dbReference type="ARBA" id="ARBA00004651"/>
    </source>
</evidence>
<dbReference type="PANTHER" id="PTHR10464">
    <property type="entry name" value="UREA TRANSPORTER"/>
    <property type="match status" value="1"/>
</dbReference>
<evidence type="ECO:0000256" key="6">
    <source>
        <dbReference type="ARBA" id="ARBA00023136"/>
    </source>
</evidence>
<evidence type="ECO:0000256" key="4">
    <source>
        <dbReference type="ARBA" id="ARBA00022692"/>
    </source>
</evidence>
<feature type="transmembrane region" description="Helical" evidence="9">
    <location>
        <begin position="123"/>
        <end position="152"/>
    </location>
</feature>
<dbReference type="InterPro" id="IPR004937">
    <property type="entry name" value="Urea_transporter"/>
</dbReference>
<keyword evidence="4 9" id="KW-0812">Transmembrane</keyword>
<evidence type="ECO:0000256" key="7">
    <source>
        <dbReference type="ARBA" id="ARBA00033993"/>
    </source>
</evidence>
<evidence type="ECO:0000256" key="3">
    <source>
        <dbReference type="ARBA" id="ARBA00022475"/>
    </source>
</evidence>
<comment type="subcellular location">
    <subcellularLocation>
        <location evidence="1">Cell membrane</location>
        <topology evidence="1">Multi-pass membrane protein</topology>
    </subcellularLocation>
</comment>
<name>A0ABP1RX71_9HEXA</name>
<feature type="region of interest" description="Disordered" evidence="8">
    <location>
        <begin position="32"/>
        <end position="52"/>
    </location>
</feature>
<keyword evidence="3" id="KW-1003">Cell membrane</keyword>
<dbReference type="InterPro" id="IPR029020">
    <property type="entry name" value="Ammonium/urea_transptr"/>
</dbReference>
<organism evidence="10 11">
    <name type="scientific">Orchesella dallaii</name>
    <dbReference type="NCBI Taxonomy" id="48710"/>
    <lineage>
        <taxon>Eukaryota</taxon>
        <taxon>Metazoa</taxon>
        <taxon>Ecdysozoa</taxon>
        <taxon>Arthropoda</taxon>
        <taxon>Hexapoda</taxon>
        <taxon>Collembola</taxon>
        <taxon>Entomobryomorpha</taxon>
        <taxon>Entomobryoidea</taxon>
        <taxon>Orchesellidae</taxon>
        <taxon>Orchesellinae</taxon>
        <taxon>Orchesella</taxon>
    </lineage>
</organism>
<evidence type="ECO:0000256" key="9">
    <source>
        <dbReference type="SAM" id="Phobius"/>
    </source>
</evidence>
<feature type="transmembrane region" description="Helical" evidence="9">
    <location>
        <begin position="190"/>
        <end position="208"/>
    </location>
</feature>
<dbReference type="Gene3D" id="1.10.3430.10">
    <property type="entry name" value="Ammonium transporter AmtB like domains"/>
    <property type="match status" value="1"/>
</dbReference>
<evidence type="ECO:0000256" key="2">
    <source>
        <dbReference type="ARBA" id="ARBA00005914"/>
    </source>
</evidence>
<evidence type="ECO:0000313" key="10">
    <source>
        <dbReference type="EMBL" id="CAL8138038.1"/>
    </source>
</evidence>
<protein>
    <submittedName>
        <fullName evidence="10">Uncharacterized protein</fullName>
    </submittedName>
</protein>